<dbReference type="Pfam" id="PF05686">
    <property type="entry name" value="Glyco_transf_90"/>
    <property type="match status" value="1"/>
</dbReference>
<evidence type="ECO:0000259" key="2">
    <source>
        <dbReference type="Pfam" id="PF05686"/>
    </source>
</evidence>
<dbReference type="AlphaFoldDB" id="A0A2K9EFB2"/>
<feature type="domain" description="Glycosyl transferase CAP10" evidence="2">
    <location>
        <begin position="472"/>
        <end position="552"/>
    </location>
</feature>
<dbReference type="Proteomes" id="UP000233742">
    <property type="component" value="Chromosome"/>
</dbReference>
<keyword evidence="4" id="KW-1185">Reference proteome</keyword>
<dbReference type="PANTHER" id="PTHR12203:SF35">
    <property type="entry name" value="PROTEIN O-GLUCOSYLTRANSFERASE 1"/>
    <property type="match status" value="1"/>
</dbReference>
<organism evidence="3 4">
    <name type="scientific">Paracoccus tegillarcae</name>
    <dbReference type="NCBI Taxonomy" id="1529068"/>
    <lineage>
        <taxon>Bacteria</taxon>
        <taxon>Pseudomonadati</taxon>
        <taxon>Pseudomonadota</taxon>
        <taxon>Alphaproteobacteria</taxon>
        <taxon>Rhodobacterales</taxon>
        <taxon>Paracoccaceae</taxon>
        <taxon>Paracoccus</taxon>
    </lineage>
</organism>
<dbReference type="PANTHER" id="PTHR12203">
    <property type="entry name" value="KDEL LYS-ASP-GLU-LEU CONTAINING - RELATED"/>
    <property type="match status" value="1"/>
</dbReference>
<protein>
    <recommendedName>
        <fullName evidence="2">Glycosyl transferase CAP10 domain-containing protein</fullName>
    </recommendedName>
</protein>
<dbReference type="EMBL" id="CP025408">
    <property type="protein sequence ID" value="AUH33623.1"/>
    <property type="molecule type" value="Genomic_DNA"/>
</dbReference>
<dbReference type="InterPro" id="IPR051091">
    <property type="entry name" value="O-Glucosyltr/Glycosyltrsf_90"/>
</dbReference>
<dbReference type="InterPro" id="IPR027417">
    <property type="entry name" value="P-loop_NTPase"/>
</dbReference>
<evidence type="ECO:0000313" key="4">
    <source>
        <dbReference type="Proteomes" id="UP000233742"/>
    </source>
</evidence>
<dbReference type="SUPFAM" id="SSF52540">
    <property type="entry name" value="P-loop containing nucleoside triphosphate hydrolases"/>
    <property type="match status" value="1"/>
</dbReference>
<evidence type="ECO:0000313" key="3">
    <source>
        <dbReference type="EMBL" id="AUH33623.1"/>
    </source>
</evidence>
<proteinExistence type="predicted"/>
<dbReference type="InterPro" id="IPR006598">
    <property type="entry name" value="CAP10"/>
</dbReference>
<dbReference type="KEGG" id="paro:CUV01_09695"/>
<evidence type="ECO:0000256" key="1">
    <source>
        <dbReference type="ARBA" id="ARBA00022679"/>
    </source>
</evidence>
<accession>A0A2K9EFB2</accession>
<keyword evidence="1" id="KW-0808">Transferase</keyword>
<gene>
    <name evidence="3" type="ORF">CUV01_09695</name>
</gene>
<dbReference type="GO" id="GO:0016740">
    <property type="term" value="F:transferase activity"/>
    <property type="evidence" value="ECO:0007669"/>
    <property type="project" value="UniProtKB-KW"/>
</dbReference>
<dbReference type="OrthoDB" id="7976614at2"/>
<name>A0A2K9EFB2_9RHOB</name>
<sequence>MIAAGQFFHISPDWCGEERLAQIFRQNGYQVLGHEKGALAADILMAHAQGSRPLQDHSGITLFTGLHRVDSFWRPPLEAWRAFAFLDQQFPQARFILTTRDPDGWMLDRMTRDGGVIARCYAHHLDQPEEALLRIWRRDWLDHLAAVEAYFGSDPRLIRVDIDRETPAQFCQRLDQVLPTPLDQRPKAQGWVPGLKQSLEQQLAATMDRPRAMPPSDDPELAEDIAAYCLKGVAPEGGTLNGVSGLYCVWDGDESVVNRDGRALPYAIGTPPGGGGLVAMLQPNPDFKRARAEGVINDILRLGRSDPVRIDMQDARRMGLPDGPSLGVPVLCYNRREAARNVVLWPLPGLHEIGAPGQPQAECGDHIPFDAKQDRLVWRGHISGSAVPHDQFGRQPSHQILDQLRDAGDDHAAQMAAFERLCDVPRFAFIRRWMDHPDFDIGLVIAWRYRDLASHPLLAPFTRPRVGADYFQRFRYQLTLAGYDHGSNFIGAINSQSVLLKEEDGWEVYYLGRFKPWQHYIPVQLHCLDLEDKLAWARANPERCKQMSAAARAEVVRLANPAARRAFLGHILDGLATAGR</sequence>
<reference evidence="3 4" key="1">
    <citation type="submission" date="2017-12" db="EMBL/GenBank/DDBJ databases">
        <authorList>
            <person name="Hurst M.R.H."/>
        </authorList>
    </citation>
    <scope>NUCLEOTIDE SEQUENCE [LARGE SCALE GENOMIC DNA]</scope>
    <source>
        <strain evidence="3 4">BM15</strain>
    </source>
</reference>
<dbReference type="RefSeq" id="WP_101460292.1">
    <property type="nucleotide sequence ID" value="NZ_CP025408.1"/>
</dbReference>